<evidence type="ECO:0000256" key="8">
    <source>
        <dbReference type="SAM" id="Coils"/>
    </source>
</evidence>
<feature type="coiled-coil region" evidence="8">
    <location>
        <begin position="219"/>
        <end position="253"/>
    </location>
</feature>
<evidence type="ECO:0000256" key="9">
    <source>
        <dbReference type="SAM" id="MobiDB-lite"/>
    </source>
</evidence>
<keyword evidence="2" id="KW-0813">Transport</keyword>
<keyword evidence="6" id="KW-0811">Translocation</keyword>
<evidence type="ECO:0000256" key="1">
    <source>
        <dbReference type="ARBA" id="ARBA00004167"/>
    </source>
</evidence>
<proteinExistence type="predicted"/>
<evidence type="ECO:0000313" key="11">
    <source>
        <dbReference type="EMBL" id="GAX26307.1"/>
    </source>
</evidence>
<organism evidence="11 12">
    <name type="scientific">Fistulifera solaris</name>
    <name type="common">Oleaginous diatom</name>
    <dbReference type="NCBI Taxonomy" id="1519565"/>
    <lineage>
        <taxon>Eukaryota</taxon>
        <taxon>Sar</taxon>
        <taxon>Stramenopiles</taxon>
        <taxon>Ochrophyta</taxon>
        <taxon>Bacillariophyta</taxon>
        <taxon>Bacillariophyceae</taxon>
        <taxon>Bacillariophycidae</taxon>
        <taxon>Naviculales</taxon>
        <taxon>Naviculaceae</taxon>
        <taxon>Fistulifera</taxon>
    </lineage>
</organism>
<dbReference type="EMBL" id="BDSP01000240">
    <property type="protein sequence ID" value="GAX26307.1"/>
    <property type="molecule type" value="Genomic_DNA"/>
</dbReference>
<dbReference type="InParanoid" id="A0A1Z5KJB3"/>
<feature type="transmembrane region" description="Helical" evidence="10">
    <location>
        <begin position="6"/>
        <end position="26"/>
    </location>
</feature>
<feature type="compositionally biased region" description="Low complexity" evidence="9">
    <location>
        <begin position="107"/>
        <end position="118"/>
    </location>
</feature>
<evidence type="ECO:0000256" key="4">
    <source>
        <dbReference type="ARBA" id="ARBA00022927"/>
    </source>
</evidence>
<accession>A0A1Z5KJB3</accession>
<dbReference type="InterPro" id="IPR003369">
    <property type="entry name" value="TatA/B/E"/>
</dbReference>
<evidence type="ECO:0000256" key="2">
    <source>
        <dbReference type="ARBA" id="ARBA00022448"/>
    </source>
</evidence>
<evidence type="ECO:0000256" key="3">
    <source>
        <dbReference type="ARBA" id="ARBA00022692"/>
    </source>
</evidence>
<evidence type="ECO:0000256" key="6">
    <source>
        <dbReference type="ARBA" id="ARBA00023010"/>
    </source>
</evidence>
<feature type="compositionally biased region" description="Basic residues" evidence="9">
    <location>
        <begin position="119"/>
        <end position="129"/>
    </location>
</feature>
<comment type="caution">
    <text evidence="11">The sequence shown here is derived from an EMBL/GenBank/DDBJ whole genome shotgun (WGS) entry which is preliminary data.</text>
</comment>
<name>A0A1Z5KJB3_FISSO</name>
<feature type="region of interest" description="Disordered" evidence="9">
    <location>
        <begin position="102"/>
        <end position="146"/>
    </location>
</feature>
<dbReference type="AlphaFoldDB" id="A0A1Z5KJB3"/>
<evidence type="ECO:0008006" key="13">
    <source>
        <dbReference type="Google" id="ProtNLM"/>
    </source>
</evidence>
<evidence type="ECO:0000256" key="5">
    <source>
        <dbReference type="ARBA" id="ARBA00022989"/>
    </source>
</evidence>
<protein>
    <recommendedName>
        <fullName evidence="13">Sec-independent protein translocase protein TatB</fullName>
    </recommendedName>
</protein>
<gene>
    <name evidence="11" type="ORF">FisN_16Lh145</name>
</gene>
<keyword evidence="12" id="KW-1185">Reference proteome</keyword>
<keyword evidence="4" id="KW-0653">Protein transport</keyword>
<dbReference type="Proteomes" id="UP000198406">
    <property type="component" value="Unassembled WGS sequence"/>
</dbReference>
<comment type="subcellular location">
    <subcellularLocation>
        <location evidence="1">Membrane</location>
        <topology evidence="1">Single-pass membrane protein</topology>
    </subcellularLocation>
</comment>
<reference evidence="11 12" key="1">
    <citation type="journal article" date="2015" name="Plant Cell">
        <title>Oil accumulation by the oleaginous diatom Fistulifera solaris as revealed by the genome and transcriptome.</title>
        <authorList>
            <person name="Tanaka T."/>
            <person name="Maeda Y."/>
            <person name="Veluchamy A."/>
            <person name="Tanaka M."/>
            <person name="Abida H."/>
            <person name="Marechal E."/>
            <person name="Bowler C."/>
            <person name="Muto M."/>
            <person name="Sunaga Y."/>
            <person name="Tanaka M."/>
            <person name="Yoshino T."/>
            <person name="Taniguchi T."/>
            <person name="Fukuda Y."/>
            <person name="Nemoto M."/>
            <person name="Matsumoto M."/>
            <person name="Wong P.S."/>
            <person name="Aburatani S."/>
            <person name="Fujibuchi W."/>
        </authorList>
    </citation>
    <scope>NUCLEOTIDE SEQUENCE [LARGE SCALE GENOMIC DNA]</scope>
    <source>
        <strain evidence="11 12">JPCC DA0580</strain>
    </source>
</reference>
<evidence type="ECO:0000256" key="7">
    <source>
        <dbReference type="ARBA" id="ARBA00023136"/>
    </source>
</evidence>
<keyword evidence="7 10" id="KW-0472">Membrane</keyword>
<dbReference type="Pfam" id="PF02416">
    <property type="entry name" value="TatA_B_E"/>
    <property type="match status" value="1"/>
</dbReference>
<sequence length="282" mass="31399">MGSDGGVLGIGTPELATILLVGYFVLGPSDLYKIVKEVGKFIQNVRTFSTDLTTTFESNMESQLQLQDIRKAQQELNDAFSFRRSININEEAEAFSNETVETVGPPSAAASSSSQIASKKIRRRVKKRVPPPTTVSDLEMPSPTGDASISALEAAEIEKEFEKYTSDVTDDYIRPKATTEEADAWYSEPDAGATSRFQQQLSGTWNEQILENEDKLSPIATVMNKIALLEKEKKAAMLRLEEEFAQRKALEDRYYQEQRALLEEASFRIQDELILGPKSGKA</sequence>
<dbReference type="OrthoDB" id="47875at2759"/>
<keyword evidence="3 10" id="KW-0812">Transmembrane</keyword>
<dbReference type="Gene3D" id="1.20.5.3310">
    <property type="match status" value="1"/>
</dbReference>
<keyword evidence="8" id="KW-0175">Coiled coil</keyword>
<keyword evidence="5 10" id="KW-1133">Transmembrane helix</keyword>
<evidence type="ECO:0000313" key="12">
    <source>
        <dbReference type="Proteomes" id="UP000198406"/>
    </source>
</evidence>
<evidence type="ECO:0000256" key="10">
    <source>
        <dbReference type="SAM" id="Phobius"/>
    </source>
</evidence>